<keyword evidence="2" id="KW-1185">Reference proteome</keyword>
<dbReference type="RefSeq" id="WP_307247588.1">
    <property type="nucleotide sequence ID" value="NZ_JAUSUZ010000001.1"/>
</dbReference>
<accession>A0AAE3W7R5</accession>
<comment type="caution">
    <text evidence="1">The sequence shown here is derived from an EMBL/GenBank/DDBJ whole genome shotgun (WGS) entry which is preliminary data.</text>
</comment>
<reference evidence="1 2" key="1">
    <citation type="submission" date="2023-07" db="EMBL/GenBank/DDBJ databases">
        <title>Sequencing the genomes of 1000 actinobacteria strains.</title>
        <authorList>
            <person name="Klenk H.-P."/>
        </authorList>
    </citation>
    <scope>NUCLEOTIDE SEQUENCE [LARGE SCALE GENOMIC DNA]</scope>
    <source>
        <strain evidence="1 2">DSM 44709</strain>
    </source>
</reference>
<proteinExistence type="predicted"/>
<sequence length="85" mass="9126">MSTLADEPDHLSEALTLRGRLLLAAGRAEEALARAPAVRERDGDGIEWQALQLPVGALLVTGRADDARAVMEESGLDEDDLDDED</sequence>
<evidence type="ECO:0000313" key="2">
    <source>
        <dbReference type="Proteomes" id="UP001240236"/>
    </source>
</evidence>
<dbReference type="AlphaFoldDB" id="A0AAE3W7R5"/>
<name>A0AAE3W7R5_9ACTN</name>
<gene>
    <name evidence="1" type="ORF">J2S42_007763</name>
</gene>
<evidence type="ECO:0008006" key="3">
    <source>
        <dbReference type="Google" id="ProtNLM"/>
    </source>
</evidence>
<evidence type="ECO:0000313" key="1">
    <source>
        <dbReference type="EMBL" id="MDQ0371094.1"/>
    </source>
</evidence>
<dbReference type="Proteomes" id="UP001240236">
    <property type="component" value="Unassembled WGS sequence"/>
</dbReference>
<protein>
    <recommendedName>
        <fullName evidence="3">Tetratricopeptide repeat protein</fullName>
    </recommendedName>
</protein>
<dbReference type="EMBL" id="JAUSUZ010000001">
    <property type="protein sequence ID" value="MDQ0371094.1"/>
    <property type="molecule type" value="Genomic_DNA"/>
</dbReference>
<organism evidence="1 2">
    <name type="scientific">Catenuloplanes indicus</name>
    <dbReference type="NCBI Taxonomy" id="137267"/>
    <lineage>
        <taxon>Bacteria</taxon>
        <taxon>Bacillati</taxon>
        <taxon>Actinomycetota</taxon>
        <taxon>Actinomycetes</taxon>
        <taxon>Micromonosporales</taxon>
        <taxon>Micromonosporaceae</taxon>
        <taxon>Catenuloplanes</taxon>
    </lineage>
</organism>